<name>A0A2U3K292_9BACT</name>
<gene>
    <name evidence="2" type="ORF">SBA1_120117</name>
</gene>
<accession>A0A2U3K292</accession>
<protein>
    <submittedName>
        <fullName evidence="2">Uncharacterized protein</fullName>
    </submittedName>
</protein>
<dbReference type="Proteomes" id="UP000238701">
    <property type="component" value="Unassembled WGS sequence"/>
</dbReference>
<evidence type="ECO:0000313" key="2">
    <source>
        <dbReference type="EMBL" id="SPF33763.1"/>
    </source>
</evidence>
<organism evidence="2 3">
    <name type="scientific">Candidatus Sulfotelmatobacter kueseliae</name>
    <dbReference type="NCBI Taxonomy" id="2042962"/>
    <lineage>
        <taxon>Bacteria</taxon>
        <taxon>Pseudomonadati</taxon>
        <taxon>Acidobacteriota</taxon>
        <taxon>Terriglobia</taxon>
        <taxon>Terriglobales</taxon>
        <taxon>Candidatus Korobacteraceae</taxon>
        <taxon>Candidatus Sulfotelmatobacter</taxon>
    </lineage>
</organism>
<reference evidence="3" key="1">
    <citation type="submission" date="2018-02" db="EMBL/GenBank/DDBJ databases">
        <authorList>
            <person name="Hausmann B."/>
        </authorList>
    </citation>
    <scope>NUCLEOTIDE SEQUENCE [LARGE SCALE GENOMIC DNA]</scope>
    <source>
        <strain evidence="3">Peat soil MAG SbA1</strain>
    </source>
</reference>
<feature type="compositionally biased region" description="Basic and acidic residues" evidence="1">
    <location>
        <begin position="55"/>
        <end position="67"/>
    </location>
</feature>
<feature type="region of interest" description="Disordered" evidence="1">
    <location>
        <begin position="1"/>
        <end position="67"/>
    </location>
</feature>
<dbReference type="EMBL" id="OMOD01000024">
    <property type="protein sequence ID" value="SPF33763.1"/>
    <property type="molecule type" value="Genomic_DNA"/>
</dbReference>
<evidence type="ECO:0000256" key="1">
    <source>
        <dbReference type="SAM" id="MobiDB-lite"/>
    </source>
</evidence>
<sequence>MMLLNRHDQDTGKGATEAEDHKIPGNIGMEKQLGHRDQDPMLKDADTDFPEPGENPEHSGEPELKSV</sequence>
<dbReference type="AlphaFoldDB" id="A0A2U3K292"/>
<proteinExistence type="predicted"/>
<feature type="compositionally biased region" description="Basic and acidic residues" evidence="1">
    <location>
        <begin position="32"/>
        <end position="46"/>
    </location>
</feature>
<evidence type="ECO:0000313" key="3">
    <source>
        <dbReference type="Proteomes" id="UP000238701"/>
    </source>
</evidence>
<dbReference type="OrthoDB" id="123332at2"/>
<feature type="compositionally biased region" description="Basic and acidic residues" evidence="1">
    <location>
        <begin position="1"/>
        <end position="23"/>
    </location>
</feature>